<dbReference type="EMBL" id="PIXR01000002">
    <property type="protein sequence ID" value="TBU10028.1"/>
    <property type="molecule type" value="Genomic_DNA"/>
</dbReference>
<evidence type="ECO:0000313" key="1">
    <source>
        <dbReference type="EMBL" id="TBU10028.1"/>
    </source>
</evidence>
<protein>
    <submittedName>
        <fullName evidence="1">Uncharacterized protein</fullName>
    </submittedName>
</protein>
<dbReference type="EMBL" id="PIXR01000001">
    <property type="protein sequence ID" value="TBU10037.1"/>
    <property type="molecule type" value="Genomic_DNA"/>
</dbReference>
<gene>
    <name evidence="2" type="ORF">CWI39_0001p0050</name>
    <name evidence="1" type="ORF">CWI39_0002p0060</name>
</gene>
<evidence type="ECO:0000313" key="3">
    <source>
        <dbReference type="Proteomes" id="UP000293045"/>
    </source>
</evidence>
<proteinExistence type="predicted"/>
<dbReference type="VEuPathDB" id="MicrosporidiaDB:CWI36_0240p0010"/>
<dbReference type="Proteomes" id="UP000293045">
    <property type="component" value="Unassembled WGS sequence"/>
</dbReference>
<dbReference type="AlphaFoldDB" id="A0A4Q9LNP0"/>
<name>A0A4Q9LNP0_9MICR</name>
<reference evidence="1 3" key="1">
    <citation type="submission" date="2017-12" db="EMBL/GenBank/DDBJ databases">
        <authorList>
            <person name="Pombert J.-F."/>
            <person name="Haag K.L."/>
            <person name="Ebert D."/>
        </authorList>
    </citation>
    <scope>NUCLEOTIDE SEQUENCE [LARGE SCALE GENOMIC DNA]</scope>
    <source>
        <strain evidence="1">IL-BN-2</strain>
    </source>
</reference>
<dbReference type="VEuPathDB" id="MicrosporidiaDB:CWI39_0002p0060"/>
<dbReference type="VEuPathDB" id="MicrosporidiaDB:CWI39_0001p0050"/>
<comment type="caution">
    <text evidence="1">The sequence shown here is derived from an EMBL/GenBank/DDBJ whole genome shotgun (WGS) entry which is preliminary data.</text>
</comment>
<evidence type="ECO:0000313" key="2">
    <source>
        <dbReference type="EMBL" id="TBU10037.1"/>
    </source>
</evidence>
<accession>A0A4Q9LNP0</accession>
<organism evidence="1 3">
    <name type="scientific">Hamiltosporidium magnivora</name>
    <dbReference type="NCBI Taxonomy" id="148818"/>
    <lineage>
        <taxon>Eukaryota</taxon>
        <taxon>Fungi</taxon>
        <taxon>Fungi incertae sedis</taxon>
        <taxon>Microsporidia</taxon>
        <taxon>Dubosqiidae</taxon>
        <taxon>Hamiltosporidium</taxon>
    </lineage>
</organism>
<sequence length="188" mass="21836">MDELECHINSLHKESLIPPNEIKEILNLAVMKGLLTQQDITVIPTSPMSSSSLIHYIQLARRNFLYSNNDTLKEFSILQDLRNTTRKIIERNEMSEFTQMAVDKTNELKEIVNGYIQYERKFQKTTKVSKVHLAWKIEEPVNVEMFLFGKLSSCERKIETGNTRTCPATEYVRFICSSSAPKDMRELE</sequence>